<dbReference type="InterPro" id="IPR000182">
    <property type="entry name" value="GNAT_dom"/>
</dbReference>
<dbReference type="PANTHER" id="PTHR39173">
    <property type="entry name" value="ACETYLTRANSFERASE"/>
    <property type="match status" value="1"/>
</dbReference>
<name>A0ABU0D9W9_9BACI</name>
<dbReference type="EMBL" id="JAUSUO010000014">
    <property type="protein sequence ID" value="MDQ0345226.1"/>
    <property type="molecule type" value="Genomic_DNA"/>
</dbReference>
<evidence type="ECO:0000313" key="3">
    <source>
        <dbReference type="Proteomes" id="UP001232343"/>
    </source>
</evidence>
<evidence type="ECO:0000259" key="1">
    <source>
        <dbReference type="PROSITE" id="PS51186"/>
    </source>
</evidence>
<dbReference type="Pfam" id="PF13302">
    <property type="entry name" value="Acetyltransf_3"/>
    <property type="match status" value="1"/>
</dbReference>
<feature type="domain" description="N-acetyltransferase" evidence="1">
    <location>
        <begin position="11"/>
        <end position="174"/>
    </location>
</feature>
<dbReference type="InterPro" id="IPR016181">
    <property type="entry name" value="Acyl_CoA_acyltransferase"/>
</dbReference>
<dbReference type="RefSeq" id="WP_244682079.1">
    <property type="nucleotide sequence ID" value="NZ_JALIRM010000009.1"/>
</dbReference>
<dbReference type="SUPFAM" id="SSF55729">
    <property type="entry name" value="Acyl-CoA N-acyltransferases (Nat)"/>
    <property type="match status" value="1"/>
</dbReference>
<comment type="caution">
    <text evidence="2">The sequence shown here is derived from an EMBL/GenBank/DDBJ whole genome shotgun (WGS) entry which is preliminary data.</text>
</comment>
<dbReference type="Proteomes" id="UP001232343">
    <property type="component" value="Unassembled WGS sequence"/>
</dbReference>
<protein>
    <submittedName>
        <fullName evidence="2">Acetyltransferase</fullName>
    </submittedName>
</protein>
<gene>
    <name evidence="2" type="ORF">J2S14_004073</name>
</gene>
<accession>A0ABU0D9W9</accession>
<reference evidence="2 3" key="1">
    <citation type="submission" date="2023-07" db="EMBL/GenBank/DDBJ databases">
        <title>Genomic Encyclopedia of Type Strains, Phase IV (KMG-IV): sequencing the most valuable type-strain genomes for metagenomic binning, comparative biology and taxonomic classification.</title>
        <authorList>
            <person name="Goeker M."/>
        </authorList>
    </citation>
    <scope>NUCLEOTIDE SEQUENCE [LARGE SCALE GENOMIC DNA]</scope>
    <source>
        <strain evidence="2 3">DSM 27848</strain>
    </source>
</reference>
<dbReference type="PROSITE" id="PS51186">
    <property type="entry name" value="GNAT"/>
    <property type="match status" value="1"/>
</dbReference>
<organism evidence="2 3">
    <name type="scientific">Lederbergia wuyishanensis</name>
    <dbReference type="NCBI Taxonomy" id="1347903"/>
    <lineage>
        <taxon>Bacteria</taxon>
        <taxon>Bacillati</taxon>
        <taxon>Bacillota</taxon>
        <taxon>Bacilli</taxon>
        <taxon>Bacillales</taxon>
        <taxon>Bacillaceae</taxon>
        <taxon>Lederbergia</taxon>
    </lineage>
</organism>
<proteinExistence type="predicted"/>
<dbReference type="Gene3D" id="3.40.630.30">
    <property type="match status" value="1"/>
</dbReference>
<evidence type="ECO:0000313" key="2">
    <source>
        <dbReference type="EMBL" id="MDQ0345226.1"/>
    </source>
</evidence>
<sequence length="174" mass="20197">MSQIKLVEPSMKYRESYLDMIAEWHEANENVVPFVLKMETDNFEKMVQELKGFSQGMGIPETFVPHTTYWLMNEHENIIGVINIRHYLNERLIHIGGHIGYGVRPSERKKGYATMMLRLALEKAKDMDMKEVLITCDKENIGSAKTIISNGGQLESEVETEDGRIAQRFWIRFD</sequence>
<keyword evidence="3" id="KW-1185">Reference proteome</keyword>
<dbReference type="PANTHER" id="PTHR39173:SF1">
    <property type="entry name" value="ACETYLTRANSFERASE"/>
    <property type="match status" value="1"/>
</dbReference>
<dbReference type="CDD" id="cd04301">
    <property type="entry name" value="NAT_SF"/>
    <property type="match status" value="1"/>
</dbReference>